<dbReference type="GO" id="GO:1904680">
    <property type="term" value="F:peptide transmembrane transporter activity"/>
    <property type="evidence" value="ECO:0007669"/>
    <property type="project" value="TreeGrafter"/>
</dbReference>
<accession>A0A2H9VQ08</accession>
<evidence type="ECO:0000313" key="6">
    <source>
        <dbReference type="EMBL" id="PJJ80411.1"/>
    </source>
</evidence>
<proteinExistence type="inferred from homology"/>
<evidence type="ECO:0000256" key="1">
    <source>
        <dbReference type="ARBA" id="ARBA00005695"/>
    </source>
</evidence>
<keyword evidence="7" id="KW-1185">Reference proteome</keyword>
<dbReference type="EMBL" id="PGFJ01000002">
    <property type="protein sequence ID" value="PJJ80411.1"/>
    <property type="molecule type" value="Genomic_DNA"/>
</dbReference>
<keyword evidence="2" id="KW-0813">Transport</keyword>
<dbReference type="InterPro" id="IPR030678">
    <property type="entry name" value="Peptide/Ni-bd"/>
</dbReference>
<evidence type="ECO:0000313" key="7">
    <source>
        <dbReference type="Proteomes" id="UP000242687"/>
    </source>
</evidence>
<dbReference type="PANTHER" id="PTHR30290">
    <property type="entry name" value="PERIPLASMIC BINDING COMPONENT OF ABC TRANSPORTER"/>
    <property type="match status" value="1"/>
</dbReference>
<dbReference type="PIRSF" id="PIRSF002741">
    <property type="entry name" value="MppA"/>
    <property type="match status" value="1"/>
</dbReference>
<keyword evidence="3 4" id="KW-0732">Signal</keyword>
<feature type="signal peptide" evidence="4">
    <location>
        <begin position="1"/>
        <end position="25"/>
    </location>
</feature>
<dbReference type="InterPro" id="IPR039424">
    <property type="entry name" value="SBP_5"/>
</dbReference>
<dbReference type="CDD" id="cd00995">
    <property type="entry name" value="PBP2_NikA_DppA_OppA_like"/>
    <property type="match status" value="1"/>
</dbReference>
<dbReference type="GO" id="GO:0030288">
    <property type="term" value="C:outer membrane-bounded periplasmic space"/>
    <property type="evidence" value="ECO:0007669"/>
    <property type="project" value="UniProtKB-ARBA"/>
</dbReference>
<dbReference type="AlphaFoldDB" id="A0A2H9VQ08"/>
<dbReference type="Gene3D" id="3.40.190.10">
    <property type="entry name" value="Periplasmic binding protein-like II"/>
    <property type="match status" value="1"/>
</dbReference>
<evidence type="ECO:0000256" key="3">
    <source>
        <dbReference type="ARBA" id="ARBA00022729"/>
    </source>
</evidence>
<dbReference type="GO" id="GO:0043190">
    <property type="term" value="C:ATP-binding cassette (ABC) transporter complex"/>
    <property type="evidence" value="ECO:0007669"/>
    <property type="project" value="InterPro"/>
</dbReference>
<dbReference type="InterPro" id="IPR000914">
    <property type="entry name" value="SBP_5_dom"/>
</dbReference>
<dbReference type="RefSeq" id="WP_100342696.1">
    <property type="nucleotide sequence ID" value="NZ_PGFJ01000002.1"/>
</dbReference>
<evidence type="ECO:0000256" key="4">
    <source>
        <dbReference type="SAM" id="SignalP"/>
    </source>
</evidence>
<protein>
    <submittedName>
        <fullName evidence="6">Peptide/nickel transport system substrate-binding protein</fullName>
    </submittedName>
</protein>
<feature type="chain" id="PRO_5014195798" evidence="4">
    <location>
        <begin position="26"/>
        <end position="545"/>
    </location>
</feature>
<dbReference type="PANTHER" id="PTHR30290:SF9">
    <property type="entry name" value="OLIGOPEPTIDE-BINDING PROTEIN APPA"/>
    <property type="match status" value="1"/>
</dbReference>
<dbReference type="Gene3D" id="3.90.76.10">
    <property type="entry name" value="Dipeptide-binding Protein, Domain 1"/>
    <property type="match status" value="1"/>
</dbReference>
<name>A0A2H9VQ08_9SPHI</name>
<dbReference type="Proteomes" id="UP000242687">
    <property type="component" value="Unassembled WGS sequence"/>
</dbReference>
<evidence type="ECO:0000259" key="5">
    <source>
        <dbReference type="Pfam" id="PF00496"/>
    </source>
</evidence>
<comment type="similarity">
    <text evidence="1">Belongs to the bacterial solute-binding protein 5 family.</text>
</comment>
<dbReference type="PROSITE" id="PS51257">
    <property type="entry name" value="PROKAR_LIPOPROTEIN"/>
    <property type="match status" value="1"/>
</dbReference>
<gene>
    <name evidence="6" type="ORF">CLV57_3562</name>
</gene>
<feature type="domain" description="Solute-binding protein family 5" evidence="5">
    <location>
        <begin position="74"/>
        <end position="461"/>
    </location>
</feature>
<dbReference type="OrthoDB" id="9772924at2"/>
<sequence length="545" mass="61826">MNRLTGFLCALVLVMLLSACGPSGKKDNKTVFKLNLDEGLTSLDPAFCRNRNTIWMDNQLYNGLVQIDDSLQTIPAIAKKWEISPDGKTYIFHLRNDVFFHDDEHFKNGIGRKVTAADFAYSFSRLIDPKVASSGSWIFSDKVTCKEAFQAVDDTTFRIQLRQPFAPFISMLTAQYCSVVPHEVVDFYGKDFRSHPVGTGPFKFKYWKEGETLVLLKNEKYFEHDAKGNQLPYLDAVQAGFIDDKQTSFLEFMKGNLDFLNDIDGSYRDDILTKAGHITTKYKGKFQLSTGPFLNTAYLGMLVDTNLAIVKNSPLRKLKVRQAINYAIDKRNLIKYLRNGLATPGEEGFIPKGMPGFDADKTNGYSYDPAKCQKLLAEAGYPNGRNMPVIQLNSTVAYHNLIEFVQGELERAGIKTNVEVMHGASLREMIAKNGINFFYGSWIADYPDGENYLSVFYSKNKIPFGPNYTGFNNKAFDKLYDASYHVKDDAQRHAIYQQMDNLILEKAPVVVLYYDKRVNLYQNKISGYSTNAQNQLTLKRVKKAE</sequence>
<evidence type="ECO:0000256" key="2">
    <source>
        <dbReference type="ARBA" id="ARBA00022448"/>
    </source>
</evidence>
<dbReference type="Gene3D" id="3.10.105.10">
    <property type="entry name" value="Dipeptide-binding Protein, Domain 3"/>
    <property type="match status" value="1"/>
</dbReference>
<dbReference type="SUPFAM" id="SSF53850">
    <property type="entry name" value="Periplasmic binding protein-like II"/>
    <property type="match status" value="1"/>
</dbReference>
<dbReference type="Pfam" id="PF00496">
    <property type="entry name" value="SBP_bac_5"/>
    <property type="match status" value="1"/>
</dbReference>
<comment type="caution">
    <text evidence="6">The sequence shown here is derived from an EMBL/GenBank/DDBJ whole genome shotgun (WGS) entry which is preliminary data.</text>
</comment>
<organism evidence="6 7">
    <name type="scientific">Mucilaginibacter auburnensis</name>
    <dbReference type="NCBI Taxonomy" id="1457233"/>
    <lineage>
        <taxon>Bacteria</taxon>
        <taxon>Pseudomonadati</taxon>
        <taxon>Bacteroidota</taxon>
        <taxon>Sphingobacteriia</taxon>
        <taxon>Sphingobacteriales</taxon>
        <taxon>Sphingobacteriaceae</taxon>
        <taxon>Mucilaginibacter</taxon>
    </lineage>
</organism>
<dbReference type="GO" id="GO:0015833">
    <property type="term" value="P:peptide transport"/>
    <property type="evidence" value="ECO:0007669"/>
    <property type="project" value="TreeGrafter"/>
</dbReference>
<reference evidence="6 7" key="1">
    <citation type="submission" date="2017-11" db="EMBL/GenBank/DDBJ databases">
        <title>Genomic Encyclopedia of Archaeal and Bacterial Type Strains, Phase II (KMG-II): From Individual Species to Whole Genera.</title>
        <authorList>
            <person name="Goeker M."/>
        </authorList>
    </citation>
    <scope>NUCLEOTIDE SEQUENCE [LARGE SCALE GENOMIC DNA]</scope>
    <source>
        <strain evidence="6 7">DSM 28175</strain>
    </source>
</reference>